<keyword evidence="1" id="KW-0732">Signal</keyword>
<feature type="signal peptide" evidence="1">
    <location>
        <begin position="1"/>
        <end position="15"/>
    </location>
</feature>
<dbReference type="SUPFAM" id="SSF57184">
    <property type="entry name" value="Growth factor receptor domain"/>
    <property type="match status" value="1"/>
</dbReference>
<gene>
    <name evidence="2" type="ORF">COHA_005013</name>
</gene>
<evidence type="ECO:0000313" key="2">
    <source>
        <dbReference type="EMBL" id="KAI7841396.1"/>
    </source>
</evidence>
<dbReference type="SMART" id="SM00261">
    <property type="entry name" value="FU"/>
    <property type="match status" value="2"/>
</dbReference>
<sequence>MKLLILALCLTAAAAAPVPAHYKPAATLCADRQCLCYASRWNTPVDCATCQCKACVAPNRAHVEECNTTPQPADPFFYNATAKACVRCAAQNCDINGCNSLGKCNRCAEGFGRDATGACVVGTAANCAMVSSRNATLCARCNEGFYLSRAGQCVACPAGCAACRPTWNSVACLACAPGQGLVNGACTPCTVQGCASCNGNAAKCQKCVEYTAGDASFYVLNNGTCTAFAM</sequence>
<protein>
    <submittedName>
        <fullName evidence="2">Uncharacterized protein</fullName>
    </submittedName>
</protein>
<comment type="caution">
    <text evidence="2">The sequence shown here is derived from an EMBL/GenBank/DDBJ whole genome shotgun (WGS) entry which is preliminary data.</text>
</comment>
<name>A0AAD5DSC4_9CHLO</name>
<dbReference type="Gene3D" id="2.10.220.10">
    <property type="entry name" value="Hormone Receptor, Insulin-like Growth Factor Receptor 1, Chain A, domain 2"/>
    <property type="match status" value="1"/>
</dbReference>
<dbReference type="InterPro" id="IPR006212">
    <property type="entry name" value="Furin_repeat"/>
</dbReference>
<proteinExistence type="predicted"/>
<evidence type="ECO:0000313" key="3">
    <source>
        <dbReference type="Proteomes" id="UP001205105"/>
    </source>
</evidence>
<dbReference type="InterPro" id="IPR009030">
    <property type="entry name" value="Growth_fac_rcpt_cys_sf"/>
</dbReference>
<organism evidence="2 3">
    <name type="scientific">Chlorella ohadii</name>
    <dbReference type="NCBI Taxonomy" id="2649997"/>
    <lineage>
        <taxon>Eukaryota</taxon>
        <taxon>Viridiplantae</taxon>
        <taxon>Chlorophyta</taxon>
        <taxon>core chlorophytes</taxon>
        <taxon>Trebouxiophyceae</taxon>
        <taxon>Chlorellales</taxon>
        <taxon>Chlorellaceae</taxon>
        <taxon>Chlorella clade</taxon>
        <taxon>Chlorella</taxon>
    </lineage>
</organism>
<keyword evidence="3" id="KW-1185">Reference proteome</keyword>
<accession>A0AAD5DSC4</accession>
<feature type="chain" id="PRO_5042261692" evidence="1">
    <location>
        <begin position="16"/>
        <end position="230"/>
    </location>
</feature>
<evidence type="ECO:0000256" key="1">
    <source>
        <dbReference type="SAM" id="SignalP"/>
    </source>
</evidence>
<dbReference type="Proteomes" id="UP001205105">
    <property type="component" value="Unassembled WGS sequence"/>
</dbReference>
<reference evidence="2" key="1">
    <citation type="submission" date="2020-11" db="EMBL/GenBank/DDBJ databases">
        <title>Chlorella ohadii genome sequencing and assembly.</title>
        <authorList>
            <person name="Murik O."/>
            <person name="Treves H."/>
            <person name="Kedem I."/>
            <person name="Shotland Y."/>
            <person name="Kaplan A."/>
        </authorList>
    </citation>
    <scope>NUCLEOTIDE SEQUENCE</scope>
    <source>
        <strain evidence="2">1</strain>
    </source>
</reference>
<dbReference type="EMBL" id="JADXDR010000064">
    <property type="protein sequence ID" value="KAI7841396.1"/>
    <property type="molecule type" value="Genomic_DNA"/>
</dbReference>
<dbReference type="AlphaFoldDB" id="A0AAD5DSC4"/>